<reference evidence="3" key="1">
    <citation type="submission" date="2020-06" db="EMBL/GenBank/DDBJ databases">
        <authorList>
            <person name="Li T."/>
            <person name="Hu X."/>
            <person name="Zhang T."/>
            <person name="Song X."/>
            <person name="Zhang H."/>
            <person name="Dai N."/>
            <person name="Sheng W."/>
            <person name="Hou X."/>
            <person name="Wei L."/>
        </authorList>
    </citation>
    <scope>NUCLEOTIDE SEQUENCE</scope>
    <source>
        <strain evidence="3">K16</strain>
        <tissue evidence="3">Leaf</tissue>
    </source>
</reference>
<evidence type="ECO:0000256" key="2">
    <source>
        <dbReference type="SAM" id="Phobius"/>
    </source>
</evidence>
<feature type="transmembrane region" description="Helical" evidence="2">
    <location>
        <begin position="30"/>
        <end position="48"/>
    </location>
</feature>
<feature type="region of interest" description="Disordered" evidence="1">
    <location>
        <begin position="187"/>
        <end position="214"/>
    </location>
</feature>
<sequence length="254" mass="29783">MEPRHVFDNVKFEKEKAVARFNRFRRLVKLWQLFEVFVVFGLISWSSARVPAVLRIAGGYFVEASTYLFNHHVVFLIGNAIIVLLFMLCRQNDDVSLSGSGDFYDDYVKYSEAAHRRETTTLLEDMPAQESGSVSGERQIVLRTDETNRIPQYDDVAAAIEKATRQINRFQRTQSEKLKREIAVRPRRELRRSETENNRETVSSSRSDASEIETLSNEEFQRRVDAFIDKHWIRNKTKRSQLKEHENYQLLKMA</sequence>
<accession>A0AAE1W639</accession>
<dbReference type="Proteomes" id="UP001289374">
    <property type="component" value="Unassembled WGS sequence"/>
</dbReference>
<keyword evidence="4" id="KW-1185">Reference proteome</keyword>
<evidence type="ECO:0000313" key="4">
    <source>
        <dbReference type="Proteomes" id="UP001289374"/>
    </source>
</evidence>
<dbReference type="PANTHER" id="PTHR33640">
    <property type="entry name" value="TRANSMEMBRANE PROTEIN"/>
    <property type="match status" value="1"/>
</dbReference>
<gene>
    <name evidence="3" type="ORF">Sango_2357100</name>
</gene>
<dbReference type="EMBL" id="JACGWL010000014">
    <property type="protein sequence ID" value="KAK4387505.1"/>
    <property type="molecule type" value="Genomic_DNA"/>
</dbReference>
<evidence type="ECO:0000313" key="3">
    <source>
        <dbReference type="EMBL" id="KAK4387505.1"/>
    </source>
</evidence>
<keyword evidence="2" id="KW-0472">Membrane</keyword>
<feature type="compositionally biased region" description="Basic and acidic residues" evidence="1">
    <location>
        <begin position="187"/>
        <end position="199"/>
    </location>
</feature>
<proteinExistence type="predicted"/>
<keyword evidence="2" id="KW-1133">Transmembrane helix</keyword>
<feature type="compositionally biased region" description="Polar residues" evidence="1">
    <location>
        <begin position="200"/>
        <end position="214"/>
    </location>
</feature>
<name>A0AAE1W639_9LAMI</name>
<dbReference type="PANTHER" id="PTHR33640:SF30">
    <property type="entry name" value="DUF4408 DOMAIN-CONTAINING PROTEIN"/>
    <property type="match status" value="1"/>
</dbReference>
<protein>
    <recommendedName>
        <fullName evidence="5">DUF4408 domain-containing protein</fullName>
    </recommendedName>
</protein>
<dbReference type="AlphaFoldDB" id="A0AAE1W639"/>
<keyword evidence="2" id="KW-0812">Transmembrane</keyword>
<reference evidence="3" key="2">
    <citation type="journal article" date="2024" name="Plant">
        <title>Genomic evolution and insights into agronomic trait innovations of Sesamum species.</title>
        <authorList>
            <person name="Miao H."/>
            <person name="Wang L."/>
            <person name="Qu L."/>
            <person name="Liu H."/>
            <person name="Sun Y."/>
            <person name="Le M."/>
            <person name="Wang Q."/>
            <person name="Wei S."/>
            <person name="Zheng Y."/>
            <person name="Lin W."/>
            <person name="Duan Y."/>
            <person name="Cao H."/>
            <person name="Xiong S."/>
            <person name="Wang X."/>
            <person name="Wei L."/>
            <person name="Li C."/>
            <person name="Ma Q."/>
            <person name="Ju M."/>
            <person name="Zhao R."/>
            <person name="Li G."/>
            <person name="Mu C."/>
            <person name="Tian Q."/>
            <person name="Mei H."/>
            <person name="Zhang T."/>
            <person name="Gao T."/>
            <person name="Zhang H."/>
        </authorList>
    </citation>
    <scope>NUCLEOTIDE SEQUENCE</scope>
    <source>
        <strain evidence="3">K16</strain>
    </source>
</reference>
<feature type="transmembrane region" description="Helical" evidence="2">
    <location>
        <begin position="68"/>
        <end position="88"/>
    </location>
</feature>
<evidence type="ECO:0008006" key="5">
    <source>
        <dbReference type="Google" id="ProtNLM"/>
    </source>
</evidence>
<evidence type="ECO:0000256" key="1">
    <source>
        <dbReference type="SAM" id="MobiDB-lite"/>
    </source>
</evidence>
<organism evidence="3 4">
    <name type="scientific">Sesamum angolense</name>
    <dbReference type="NCBI Taxonomy" id="2727404"/>
    <lineage>
        <taxon>Eukaryota</taxon>
        <taxon>Viridiplantae</taxon>
        <taxon>Streptophyta</taxon>
        <taxon>Embryophyta</taxon>
        <taxon>Tracheophyta</taxon>
        <taxon>Spermatophyta</taxon>
        <taxon>Magnoliopsida</taxon>
        <taxon>eudicotyledons</taxon>
        <taxon>Gunneridae</taxon>
        <taxon>Pentapetalae</taxon>
        <taxon>asterids</taxon>
        <taxon>lamiids</taxon>
        <taxon>Lamiales</taxon>
        <taxon>Pedaliaceae</taxon>
        <taxon>Sesamum</taxon>
    </lineage>
</organism>
<comment type="caution">
    <text evidence="3">The sequence shown here is derived from an EMBL/GenBank/DDBJ whole genome shotgun (WGS) entry which is preliminary data.</text>
</comment>